<dbReference type="CDD" id="cd00075">
    <property type="entry name" value="HATPase"/>
    <property type="match status" value="1"/>
</dbReference>
<evidence type="ECO:0000256" key="10">
    <source>
        <dbReference type="ARBA" id="ARBA00022840"/>
    </source>
</evidence>
<evidence type="ECO:0000313" key="17">
    <source>
        <dbReference type="EMBL" id="RKP48851.1"/>
    </source>
</evidence>
<dbReference type="SMART" id="SM00387">
    <property type="entry name" value="HATPase_c"/>
    <property type="match status" value="1"/>
</dbReference>
<dbReference type="EC" id="2.7.13.3" evidence="3"/>
<evidence type="ECO:0000256" key="7">
    <source>
        <dbReference type="ARBA" id="ARBA00022692"/>
    </source>
</evidence>
<dbReference type="PANTHER" id="PTHR45436:SF5">
    <property type="entry name" value="SENSOR HISTIDINE KINASE TRCS"/>
    <property type="match status" value="1"/>
</dbReference>
<dbReference type="Gene3D" id="3.30.565.10">
    <property type="entry name" value="Histidine kinase-like ATPase, C-terminal domain"/>
    <property type="match status" value="1"/>
</dbReference>
<dbReference type="Gene3D" id="6.10.340.10">
    <property type="match status" value="1"/>
</dbReference>
<gene>
    <name evidence="17" type="ORF">D7Z26_20980</name>
</gene>
<dbReference type="SUPFAM" id="SSF55874">
    <property type="entry name" value="ATPase domain of HSP90 chaperone/DNA topoisomerase II/histidine kinase"/>
    <property type="match status" value="1"/>
</dbReference>
<evidence type="ECO:0000256" key="2">
    <source>
        <dbReference type="ARBA" id="ARBA00004651"/>
    </source>
</evidence>
<keyword evidence="13 14" id="KW-0472">Membrane</keyword>
<feature type="domain" description="HAMP" evidence="16">
    <location>
        <begin position="172"/>
        <end position="224"/>
    </location>
</feature>
<dbReference type="PROSITE" id="PS50109">
    <property type="entry name" value="HIS_KIN"/>
    <property type="match status" value="1"/>
</dbReference>
<comment type="subcellular location">
    <subcellularLocation>
        <location evidence="2">Cell membrane</location>
        <topology evidence="2">Multi-pass membrane protein</topology>
    </subcellularLocation>
</comment>
<evidence type="ECO:0000256" key="14">
    <source>
        <dbReference type="SAM" id="Phobius"/>
    </source>
</evidence>
<reference evidence="17 18" key="1">
    <citation type="submission" date="2018-10" db="EMBL/GenBank/DDBJ databases">
        <title>Cohnella sp. M2MS4P-1, whole genome shotgun sequence.</title>
        <authorList>
            <person name="Tuo L."/>
        </authorList>
    </citation>
    <scope>NUCLEOTIDE SEQUENCE [LARGE SCALE GENOMIC DNA]</scope>
    <source>
        <strain evidence="17 18">M2MS4P-1</strain>
    </source>
</reference>
<organism evidence="17 18">
    <name type="scientific">Cohnella endophytica</name>
    <dbReference type="NCBI Taxonomy" id="2419778"/>
    <lineage>
        <taxon>Bacteria</taxon>
        <taxon>Bacillati</taxon>
        <taxon>Bacillota</taxon>
        <taxon>Bacilli</taxon>
        <taxon>Bacillales</taxon>
        <taxon>Paenibacillaceae</taxon>
        <taxon>Cohnella</taxon>
    </lineage>
</organism>
<dbReference type="InterPro" id="IPR050428">
    <property type="entry name" value="TCS_sensor_his_kinase"/>
</dbReference>
<dbReference type="EMBL" id="RBZM01000009">
    <property type="protein sequence ID" value="RKP48851.1"/>
    <property type="molecule type" value="Genomic_DNA"/>
</dbReference>
<evidence type="ECO:0000313" key="18">
    <source>
        <dbReference type="Proteomes" id="UP000282076"/>
    </source>
</evidence>
<comment type="caution">
    <text evidence="17">The sequence shown here is derived from an EMBL/GenBank/DDBJ whole genome shotgun (WGS) entry which is preliminary data.</text>
</comment>
<dbReference type="GO" id="GO:0005886">
    <property type="term" value="C:plasma membrane"/>
    <property type="evidence" value="ECO:0007669"/>
    <property type="project" value="UniProtKB-SubCell"/>
</dbReference>
<keyword evidence="10" id="KW-0067">ATP-binding</keyword>
<dbReference type="SMART" id="SM00388">
    <property type="entry name" value="HisKA"/>
    <property type="match status" value="1"/>
</dbReference>
<evidence type="ECO:0000256" key="3">
    <source>
        <dbReference type="ARBA" id="ARBA00012438"/>
    </source>
</evidence>
<evidence type="ECO:0000256" key="8">
    <source>
        <dbReference type="ARBA" id="ARBA00022741"/>
    </source>
</evidence>
<evidence type="ECO:0000256" key="5">
    <source>
        <dbReference type="ARBA" id="ARBA00022553"/>
    </source>
</evidence>
<dbReference type="PANTHER" id="PTHR45436">
    <property type="entry name" value="SENSOR HISTIDINE KINASE YKOH"/>
    <property type="match status" value="1"/>
</dbReference>
<dbReference type="InterPro" id="IPR003594">
    <property type="entry name" value="HATPase_dom"/>
</dbReference>
<evidence type="ECO:0000256" key="4">
    <source>
        <dbReference type="ARBA" id="ARBA00022475"/>
    </source>
</evidence>
<accession>A0A494XGL8</accession>
<dbReference type="GO" id="GO:0000155">
    <property type="term" value="F:phosphorelay sensor kinase activity"/>
    <property type="evidence" value="ECO:0007669"/>
    <property type="project" value="InterPro"/>
</dbReference>
<dbReference type="PRINTS" id="PR00344">
    <property type="entry name" value="BCTRLSENSOR"/>
</dbReference>
<evidence type="ECO:0000259" key="15">
    <source>
        <dbReference type="PROSITE" id="PS50109"/>
    </source>
</evidence>
<keyword evidence="4" id="KW-1003">Cell membrane</keyword>
<dbReference type="FunFam" id="1.10.287.130:FF:000001">
    <property type="entry name" value="Two-component sensor histidine kinase"/>
    <property type="match status" value="1"/>
</dbReference>
<dbReference type="Proteomes" id="UP000282076">
    <property type="component" value="Unassembled WGS sequence"/>
</dbReference>
<dbReference type="SUPFAM" id="SSF47384">
    <property type="entry name" value="Homodimeric domain of signal transducing histidine kinase"/>
    <property type="match status" value="1"/>
</dbReference>
<keyword evidence="6" id="KW-0808">Transferase</keyword>
<feature type="transmembrane region" description="Helical" evidence="14">
    <location>
        <begin position="6"/>
        <end position="32"/>
    </location>
</feature>
<dbReference type="Gene3D" id="1.10.287.130">
    <property type="match status" value="1"/>
</dbReference>
<keyword evidence="11 14" id="KW-1133">Transmembrane helix</keyword>
<dbReference type="AlphaFoldDB" id="A0A494XGL8"/>
<dbReference type="OrthoDB" id="9780718at2"/>
<evidence type="ECO:0000256" key="11">
    <source>
        <dbReference type="ARBA" id="ARBA00022989"/>
    </source>
</evidence>
<keyword evidence="5" id="KW-0597">Phosphoprotein</keyword>
<keyword evidence="8" id="KW-0547">Nucleotide-binding</keyword>
<keyword evidence="9 17" id="KW-0418">Kinase</keyword>
<dbReference type="Pfam" id="PF00672">
    <property type="entry name" value="HAMP"/>
    <property type="match status" value="1"/>
</dbReference>
<dbReference type="CDD" id="cd00082">
    <property type="entry name" value="HisKA"/>
    <property type="match status" value="1"/>
</dbReference>
<evidence type="ECO:0000259" key="16">
    <source>
        <dbReference type="PROSITE" id="PS50885"/>
    </source>
</evidence>
<evidence type="ECO:0000256" key="13">
    <source>
        <dbReference type="ARBA" id="ARBA00023136"/>
    </source>
</evidence>
<keyword evidence="18" id="KW-1185">Reference proteome</keyword>
<dbReference type="RefSeq" id="WP_120978989.1">
    <property type="nucleotide sequence ID" value="NZ_RBZM01000009.1"/>
</dbReference>
<name>A0A494XGL8_9BACL</name>
<dbReference type="InterPro" id="IPR005467">
    <property type="entry name" value="His_kinase_dom"/>
</dbReference>
<dbReference type="InterPro" id="IPR004358">
    <property type="entry name" value="Sig_transdc_His_kin-like_C"/>
</dbReference>
<evidence type="ECO:0000256" key="6">
    <source>
        <dbReference type="ARBA" id="ARBA00022679"/>
    </source>
</evidence>
<evidence type="ECO:0000256" key="1">
    <source>
        <dbReference type="ARBA" id="ARBA00000085"/>
    </source>
</evidence>
<dbReference type="InterPro" id="IPR003661">
    <property type="entry name" value="HisK_dim/P_dom"/>
</dbReference>
<evidence type="ECO:0000256" key="9">
    <source>
        <dbReference type="ARBA" id="ARBA00022777"/>
    </source>
</evidence>
<feature type="domain" description="Histidine kinase" evidence="15">
    <location>
        <begin position="232"/>
        <end position="430"/>
    </location>
</feature>
<dbReference type="InterPro" id="IPR003660">
    <property type="entry name" value="HAMP_dom"/>
</dbReference>
<dbReference type="PROSITE" id="PS50885">
    <property type="entry name" value="HAMP"/>
    <property type="match status" value="1"/>
</dbReference>
<keyword evidence="12" id="KW-0902">Two-component regulatory system</keyword>
<dbReference type="Pfam" id="PF00512">
    <property type="entry name" value="HisKA"/>
    <property type="match status" value="1"/>
</dbReference>
<dbReference type="InterPro" id="IPR036890">
    <property type="entry name" value="HATPase_C_sf"/>
</dbReference>
<evidence type="ECO:0000256" key="12">
    <source>
        <dbReference type="ARBA" id="ARBA00023012"/>
    </source>
</evidence>
<feature type="transmembrane region" description="Helical" evidence="14">
    <location>
        <begin position="148"/>
        <end position="172"/>
    </location>
</feature>
<sequence>MRSLRARILLSMALVMLFTVIVTFGFCSSIVYRMLVDQAKNQLLLQLDNAVGILDGGSPDDLEPSDLPLRFKNHQFNAEFYIVDASGKVVAASHDRLVDRPPPIRLKTENGTATLHGYKVRYVSQTMEGYTVVLYAPERLLKRMFREALRIVFASIAVSGLILYVIGFLFIWRITRPIAKLKEAVNRYDPKRGVLPVSKVGATEIDDLMHTLQSMSGRIRNHHENQIEFLQHVSHELRTPLMSIQGYANAIRDQVVTQDKGLAIITEESYRLVRMVDRLLELTRLESPDLPQEDQTVDLNEMAAQTNDLLAASAAERGVAILWNNEKTLVTVPAEQLFQLLINLVQNGIRYAKTEVRIRYGYDREGWFLSVEDDGEGVPEQLRDRIFERYFKGEGGQTGLGLSICRRIAESMQAELKYEPAESGGAKFILVKAYRGLY</sequence>
<proteinExistence type="predicted"/>
<dbReference type="Pfam" id="PF02518">
    <property type="entry name" value="HATPase_c"/>
    <property type="match status" value="1"/>
</dbReference>
<protein>
    <recommendedName>
        <fullName evidence="3">histidine kinase</fullName>
        <ecNumber evidence="3">2.7.13.3</ecNumber>
    </recommendedName>
</protein>
<dbReference type="InterPro" id="IPR036097">
    <property type="entry name" value="HisK_dim/P_sf"/>
</dbReference>
<comment type="catalytic activity">
    <reaction evidence="1">
        <text>ATP + protein L-histidine = ADP + protein N-phospho-L-histidine.</text>
        <dbReference type="EC" id="2.7.13.3"/>
    </reaction>
</comment>
<keyword evidence="7 14" id="KW-0812">Transmembrane</keyword>
<dbReference type="GO" id="GO:0005524">
    <property type="term" value="F:ATP binding"/>
    <property type="evidence" value="ECO:0007669"/>
    <property type="project" value="UniProtKB-KW"/>
</dbReference>